<gene>
    <name evidence="3" type="ORF">HNR42_000624</name>
</gene>
<dbReference type="PRINTS" id="PR00702">
    <property type="entry name" value="ACRIFLAVINRP"/>
</dbReference>
<dbReference type="GO" id="GO:0005886">
    <property type="term" value="C:plasma membrane"/>
    <property type="evidence" value="ECO:0007669"/>
    <property type="project" value="TreeGrafter"/>
</dbReference>
<evidence type="ECO:0000259" key="2">
    <source>
        <dbReference type="PROSITE" id="PS50156"/>
    </source>
</evidence>
<feature type="transmembrane region" description="Helical" evidence="1">
    <location>
        <begin position="1079"/>
        <end position="1103"/>
    </location>
</feature>
<evidence type="ECO:0000256" key="1">
    <source>
        <dbReference type="SAM" id="Phobius"/>
    </source>
</evidence>
<feature type="transmembrane region" description="Helical" evidence="1">
    <location>
        <begin position="976"/>
        <end position="995"/>
    </location>
</feature>
<feature type="transmembrane region" description="Helical" evidence="1">
    <location>
        <begin position="21"/>
        <end position="40"/>
    </location>
</feature>
<name>A0A841HYB6_9DEIO</name>
<feature type="transmembrane region" description="Helical" evidence="1">
    <location>
        <begin position="468"/>
        <end position="488"/>
    </location>
</feature>
<reference evidence="3 4" key="1">
    <citation type="submission" date="2020-08" db="EMBL/GenBank/DDBJ databases">
        <title>Genomic Encyclopedia of Type Strains, Phase IV (KMG-IV): sequencing the most valuable type-strain genomes for metagenomic binning, comparative biology and taxonomic classification.</title>
        <authorList>
            <person name="Goeker M."/>
        </authorList>
    </citation>
    <scope>NUCLEOTIDE SEQUENCE [LARGE SCALE GENOMIC DNA]</scope>
    <source>
        <strain evidence="3 4">DSM 21458</strain>
    </source>
</reference>
<organism evidence="3 4">
    <name type="scientific">Deinobacterium chartae</name>
    <dbReference type="NCBI Taxonomy" id="521158"/>
    <lineage>
        <taxon>Bacteria</taxon>
        <taxon>Thermotogati</taxon>
        <taxon>Deinococcota</taxon>
        <taxon>Deinococci</taxon>
        <taxon>Deinococcales</taxon>
        <taxon>Deinococcaceae</taxon>
        <taxon>Deinobacterium</taxon>
    </lineage>
</organism>
<feature type="transmembrane region" description="Helical" evidence="1">
    <location>
        <begin position="527"/>
        <end position="545"/>
    </location>
</feature>
<dbReference type="Proteomes" id="UP000569951">
    <property type="component" value="Unassembled WGS sequence"/>
</dbReference>
<feature type="transmembrane region" description="Helical" evidence="1">
    <location>
        <begin position="551"/>
        <end position="573"/>
    </location>
</feature>
<dbReference type="Gene3D" id="1.20.1640.10">
    <property type="entry name" value="Multidrug efflux transporter AcrB transmembrane domain"/>
    <property type="match status" value="3"/>
</dbReference>
<sequence length="1127" mass="120374">MSAKSDKPVADNPLIRFFVDRFVLTFAIFGALILFGLITIPRVGVDLMPKFDVPVVAVTTVYPGAGPEEIANQVSKPIEDQLTTLVGIDTISSSSGEGFSQVVVQFQLGKSVDQVAVEVSQRVAGIRGSLPRDAEEPVVSKFDPTAQPILSVALEAPGRDLTEVARYAEDTLKPKLQRVDGVTDVQVTGGPEREIQVLLNPARMQTFGLSPAAVSNAIASASFTQSAGSISSNGQRTLFSLRNEARRPEEIAAILVDAQRGLRVSDVATVRDTSATPTSYSRLNGQPVVTLSVRKSSDSNAVSVADELRALLKETKFPAGYSARIVSDTTEVIKATVEDTFIETLLTVAVVSVIVLIFLGKLNTVFSTVLAIPISVIGAIIVFGLFGFTFNIVSLLAIIVAVGIVVDDSIVVAENIERYRSMGYGLRESVLKGGSEVISAVSASTLSLLAVFLPISFLPGIIGQFFQQFGIVLAAAVFVSWIEALFFLTVRMAYFPDPVTPTWREVGRMFGSGQAFRVAFKVWFRNPFSLLLLAVLAIGTAVSLARIQPLYALGALVLVAVYPLLLGAVLYVFRIVFGAFGALSTSVHSASEIGFERAQNVYARSLGAALRRPGLVLAAGGLVFASIVVVGPMLPFNFVPKTDDGLIQISLDLPKGTSLSETDAITRRVENYLLADEQVETIETAVGTSSNVLAGNANAERADLTVTLKPKHERAPVWTVAEGYREAFAEIFANRPELEYRVTVPDGGPGGAADFQLILNAPTPEMLAEHNARLVEALRATGYFSDVRSSLSETNTEQVFMPDNAQLSGSGLTAQDIAATLRAYNAGGQAAVLRQSGQEYPIIVRGDPRFVATESDLLSLPVYSNALRQSVPLGSLGHFQPQQTPATLARTNQIYSAGINANFRPGAPGLLQVQTEVNRLLTEKGIINDQVTLGSSGDAELVGDLATAAPLAFLLALLLNYLVIASQFNSFRYPMYILLTVPLALVGAFWAAALMGTGLDIISMLGTVLLIGLVTKNAILLLDFVVRGTRNLDLRASLVEAGRLRLRPITMTTMTVLVISLPLLLGIGQGGELRKPLGVIILGGVLSGTLLTLYVVPAAFYLFERRRYERGQTLVKSDSGPVGVPAD</sequence>
<feature type="transmembrane region" description="Helical" evidence="1">
    <location>
        <begin position="366"/>
        <end position="386"/>
    </location>
</feature>
<feature type="transmembrane region" description="Helical" evidence="1">
    <location>
        <begin position="437"/>
        <end position="462"/>
    </location>
</feature>
<keyword evidence="4" id="KW-1185">Reference proteome</keyword>
<dbReference type="InterPro" id="IPR001036">
    <property type="entry name" value="Acrflvin-R"/>
</dbReference>
<dbReference type="Gene3D" id="3.30.70.1440">
    <property type="entry name" value="Multidrug efflux transporter AcrB pore domain"/>
    <property type="match status" value="1"/>
</dbReference>
<dbReference type="PANTHER" id="PTHR32063">
    <property type="match status" value="1"/>
</dbReference>
<keyword evidence="1" id="KW-1133">Transmembrane helix</keyword>
<dbReference type="GO" id="GO:0042910">
    <property type="term" value="F:xenobiotic transmembrane transporter activity"/>
    <property type="evidence" value="ECO:0007669"/>
    <property type="project" value="TreeGrafter"/>
</dbReference>
<comment type="caution">
    <text evidence="3">The sequence shown here is derived from an EMBL/GenBank/DDBJ whole genome shotgun (WGS) entry which is preliminary data.</text>
</comment>
<dbReference type="SUPFAM" id="SSF82714">
    <property type="entry name" value="Multidrug efflux transporter AcrB TolC docking domain, DN and DC subdomains"/>
    <property type="match status" value="2"/>
</dbReference>
<feature type="transmembrane region" description="Helical" evidence="1">
    <location>
        <begin position="341"/>
        <end position="359"/>
    </location>
</feature>
<dbReference type="SUPFAM" id="SSF82866">
    <property type="entry name" value="Multidrug efflux transporter AcrB transmembrane domain"/>
    <property type="match status" value="2"/>
</dbReference>
<evidence type="ECO:0000313" key="4">
    <source>
        <dbReference type="Proteomes" id="UP000569951"/>
    </source>
</evidence>
<dbReference type="Gene3D" id="3.30.70.1320">
    <property type="entry name" value="Multidrug efflux transporter AcrB pore domain like"/>
    <property type="match status" value="1"/>
</dbReference>
<dbReference type="AlphaFoldDB" id="A0A841HYB6"/>
<keyword evidence="1" id="KW-0472">Membrane</keyword>
<dbReference type="PROSITE" id="PS50156">
    <property type="entry name" value="SSD"/>
    <property type="match status" value="1"/>
</dbReference>
<dbReference type="PANTHER" id="PTHR32063:SF0">
    <property type="entry name" value="SWARMING MOTILITY PROTEIN SWRC"/>
    <property type="match status" value="1"/>
</dbReference>
<dbReference type="InterPro" id="IPR000731">
    <property type="entry name" value="SSD"/>
</dbReference>
<dbReference type="Gene3D" id="3.30.2090.10">
    <property type="entry name" value="Multidrug efflux transporter AcrB TolC docking domain, DN and DC subdomains"/>
    <property type="match status" value="2"/>
</dbReference>
<feature type="transmembrane region" description="Helical" evidence="1">
    <location>
        <begin position="1046"/>
        <end position="1067"/>
    </location>
</feature>
<dbReference type="SUPFAM" id="SSF82693">
    <property type="entry name" value="Multidrug efflux transporter AcrB pore domain, PN1, PN2, PC1 and PC2 subdomains"/>
    <property type="match status" value="3"/>
</dbReference>
<keyword evidence="1" id="KW-0812">Transmembrane</keyword>
<feature type="transmembrane region" description="Helical" evidence="1">
    <location>
        <begin position="945"/>
        <end position="964"/>
    </location>
</feature>
<dbReference type="Pfam" id="PF00873">
    <property type="entry name" value="ACR_tran"/>
    <property type="match status" value="2"/>
</dbReference>
<evidence type="ECO:0000313" key="3">
    <source>
        <dbReference type="EMBL" id="MBB6097210.1"/>
    </source>
</evidence>
<feature type="transmembrane region" description="Helical" evidence="1">
    <location>
        <begin position="1001"/>
        <end position="1026"/>
    </location>
</feature>
<protein>
    <submittedName>
        <fullName evidence="3">HAE1 family hydrophobic/amphiphilic exporter-1</fullName>
    </submittedName>
</protein>
<feature type="transmembrane region" description="Helical" evidence="1">
    <location>
        <begin position="392"/>
        <end position="416"/>
    </location>
</feature>
<dbReference type="InterPro" id="IPR027463">
    <property type="entry name" value="AcrB_DN_DC_subdom"/>
</dbReference>
<accession>A0A841HYB6</accession>
<proteinExistence type="predicted"/>
<dbReference type="Gene3D" id="3.30.70.1430">
    <property type="entry name" value="Multidrug efflux transporter AcrB pore domain"/>
    <property type="match status" value="2"/>
</dbReference>
<feature type="domain" description="SSD" evidence="2">
    <location>
        <begin position="366"/>
        <end position="494"/>
    </location>
</feature>
<dbReference type="RefSeq" id="WP_183984410.1">
    <property type="nucleotide sequence ID" value="NZ_JACHHG010000002.1"/>
</dbReference>
<dbReference type="EMBL" id="JACHHG010000002">
    <property type="protein sequence ID" value="MBB6097210.1"/>
    <property type="molecule type" value="Genomic_DNA"/>
</dbReference>
<feature type="transmembrane region" description="Helical" evidence="1">
    <location>
        <begin position="614"/>
        <end position="634"/>
    </location>
</feature>